<dbReference type="PANTHER" id="PTHR43760">
    <property type="entry name" value="ENDORIBONUCLEASE-RELATED"/>
    <property type="match status" value="1"/>
</dbReference>
<dbReference type="InterPro" id="IPR013813">
    <property type="entry name" value="Endoribo_LPSP/chorism_mut-like"/>
</dbReference>
<dbReference type="PANTHER" id="PTHR43760:SF1">
    <property type="entry name" value="ENDORIBONUCLEASE L-PSP_CHORISMATE MUTASE-LIKE DOMAIN-CONTAINING PROTEIN"/>
    <property type="match status" value="1"/>
</dbReference>
<reference evidence="1 2" key="1">
    <citation type="submission" date="2017-03" db="EMBL/GenBank/DDBJ databases">
        <authorList>
            <person name="Safronova V.I."/>
            <person name="Sazanova A.L."/>
            <person name="Chirak E.R."/>
        </authorList>
    </citation>
    <scope>NUCLEOTIDE SEQUENCE [LARGE SCALE GENOMIC DNA]</scope>
    <source>
        <strain evidence="1 2">Opo-243</strain>
    </source>
</reference>
<dbReference type="AlphaFoldDB" id="A0A4V1P6J1"/>
<sequence length="145" mass="14898">MNTNLPKTNAPGGDYVPVVVHGGVAYVSGQLPRRGDELLFKGKVGAEVDLATAQRAAAVCAELCLAALAEAVGGLDRVEQILRITGYVASAPGFAQQSQVMNGASEVFVAHLGNRGRHARTSVGVAELPRGAPVEIDIIAAIRAG</sequence>
<dbReference type="Gene3D" id="3.30.1330.40">
    <property type="entry name" value="RutC-like"/>
    <property type="match status" value="1"/>
</dbReference>
<dbReference type="Proteomes" id="UP000290819">
    <property type="component" value="Unassembled WGS sequence"/>
</dbReference>
<gene>
    <name evidence="1" type="ORF">B5V03_16125</name>
</gene>
<dbReference type="Pfam" id="PF01042">
    <property type="entry name" value="Ribonuc_L-PSP"/>
    <property type="match status" value="1"/>
</dbReference>
<evidence type="ECO:0000313" key="1">
    <source>
        <dbReference type="EMBL" id="RXT47789.1"/>
    </source>
</evidence>
<dbReference type="InterPro" id="IPR035959">
    <property type="entry name" value="RutC-like_sf"/>
</dbReference>
<accession>A0A4V1P6J1</accession>
<proteinExistence type="predicted"/>
<dbReference type="SUPFAM" id="SSF55298">
    <property type="entry name" value="YjgF-like"/>
    <property type="match status" value="1"/>
</dbReference>
<dbReference type="EMBL" id="MZXW01000017">
    <property type="protein sequence ID" value="RXT47789.1"/>
    <property type="molecule type" value="Genomic_DNA"/>
</dbReference>
<dbReference type="InterPro" id="IPR006175">
    <property type="entry name" value="YjgF/YER057c/UK114"/>
</dbReference>
<evidence type="ECO:0000313" key="2">
    <source>
        <dbReference type="Proteomes" id="UP000290819"/>
    </source>
</evidence>
<name>A0A4V1P6J1_9BRAD</name>
<protein>
    <submittedName>
        <fullName evidence="1">LysR family transcriptional regulator</fullName>
    </submittedName>
</protein>
<dbReference type="RefSeq" id="WP_129271324.1">
    <property type="nucleotide sequence ID" value="NZ_MZXW01000017.1"/>
</dbReference>
<keyword evidence="2" id="KW-1185">Reference proteome</keyword>
<dbReference type="OrthoDB" id="9806350at2"/>
<comment type="caution">
    <text evidence="1">The sequence shown here is derived from an EMBL/GenBank/DDBJ whole genome shotgun (WGS) entry which is preliminary data.</text>
</comment>
<dbReference type="CDD" id="cd02199">
    <property type="entry name" value="YjgF_YER057c_UK114_like_1"/>
    <property type="match status" value="1"/>
</dbReference>
<organism evidence="1 2">
    <name type="scientific">Bradyrhizobium betae</name>
    <dbReference type="NCBI Taxonomy" id="244734"/>
    <lineage>
        <taxon>Bacteria</taxon>
        <taxon>Pseudomonadati</taxon>
        <taxon>Pseudomonadota</taxon>
        <taxon>Alphaproteobacteria</taxon>
        <taxon>Hyphomicrobiales</taxon>
        <taxon>Nitrobacteraceae</taxon>
        <taxon>Bradyrhizobium</taxon>
    </lineage>
</organism>